<evidence type="ECO:0000313" key="3">
    <source>
        <dbReference type="EMBL" id="CAD8824738.1"/>
    </source>
</evidence>
<gene>
    <name evidence="3" type="ORF">TOLI1172_LOCUS9137</name>
</gene>
<dbReference type="AlphaFoldDB" id="A0A7S0ZKH7"/>
<feature type="coiled-coil region" evidence="1">
    <location>
        <begin position="29"/>
        <end position="326"/>
    </location>
</feature>
<feature type="region of interest" description="Disordered" evidence="2">
    <location>
        <begin position="328"/>
        <end position="355"/>
    </location>
</feature>
<keyword evidence="1" id="KW-0175">Coiled coil</keyword>
<proteinExistence type="predicted"/>
<reference evidence="3" key="1">
    <citation type="submission" date="2021-01" db="EMBL/GenBank/DDBJ databases">
        <authorList>
            <person name="Corre E."/>
            <person name="Pelletier E."/>
            <person name="Niang G."/>
            <person name="Scheremetjew M."/>
            <person name="Finn R."/>
            <person name="Kale V."/>
            <person name="Holt S."/>
            <person name="Cochrane G."/>
            <person name="Meng A."/>
            <person name="Brown T."/>
            <person name="Cohen L."/>
        </authorList>
    </citation>
    <scope>NUCLEOTIDE SEQUENCE</scope>
    <source>
        <strain evidence="3">CCMP3278</strain>
    </source>
</reference>
<accession>A0A7S0ZKH7</accession>
<dbReference type="EMBL" id="HBFP01012648">
    <property type="protein sequence ID" value="CAD8824738.1"/>
    <property type="molecule type" value="Transcribed_RNA"/>
</dbReference>
<evidence type="ECO:0000256" key="2">
    <source>
        <dbReference type="SAM" id="MobiDB-lite"/>
    </source>
</evidence>
<sequence>MSEALAKARDEMKRLSMVDQELDATRARLGQVETQLTSQNARCESAESENVNLRNTLRATENAKKMLEEESERVGRDFAEMHERVLRLDDLLNAALAEHEQDKQKLSDAAGRLESSELQCQRLQREKAAMDALVRELEVKLSDAAKVRARVVELEHELNENETQYVALNTVCERLKNELVVAVDRLDATEKEMADRTDALETQAAQLSAQILDLEVEGDQKTAAVSRLEADLEVLKSEKAQLDTERMSLSKRCGDLDAYIRTQRDAQITKLKQLEALMNESRAKHEQAAKRNSELEAAVAKAEREAEEAMAQLYDVQDKLSQLEMRAHDSESAAQSQKTMYESVQSSRIQKETEMSKRIRELEAEVETMRDSLARAATDSFKAMSSLHELESKSPASSSMQRMFDGTPPLSGEVSEEAYRKLKAENAELLVMLAELEMERESIK</sequence>
<name>A0A7S0ZKH7_9RHOD</name>
<feature type="region of interest" description="Disordered" evidence="2">
    <location>
        <begin position="390"/>
        <end position="412"/>
    </location>
</feature>
<feature type="compositionally biased region" description="Polar residues" evidence="2">
    <location>
        <begin position="332"/>
        <end position="348"/>
    </location>
</feature>
<evidence type="ECO:0000256" key="1">
    <source>
        <dbReference type="SAM" id="Coils"/>
    </source>
</evidence>
<organism evidence="3">
    <name type="scientific">Timspurckia oligopyrenoides</name>
    <dbReference type="NCBI Taxonomy" id="708627"/>
    <lineage>
        <taxon>Eukaryota</taxon>
        <taxon>Rhodophyta</taxon>
        <taxon>Bangiophyceae</taxon>
        <taxon>Porphyridiales</taxon>
        <taxon>Porphyridiaceae</taxon>
        <taxon>Timspurckia</taxon>
    </lineage>
</organism>
<protein>
    <submittedName>
        <fullName evidence="3">Uncharacterized protein</fullName>
    </submittedName>
</protein>
<dbReference type="SUPFAM" id="SSF57997">
    <property type="entry name" value="Tropomyosin"/>
    <property type="match status" value="1"/>
</dbReference>